<dbReference type="PANTHER" id="PTHR14130">
    <property type="entry name" value="3BP-1 RELATED RHOGAP"/>
    <property type="match status" value="1"/>
</dbReference>
<feature type="compositionally biased region" description="Polar residues" evidence="12">
    <location>
        <begin position="1072"/>
        <end position="1085"/>
    </location>
</feature>
<dbReference type="InterPro" id="IPR004743">
    <property type="entry name" value="MCT"/>
</dbReference>
<protein>
    <submittedName>
        <fullName evidence="16">SH3 domain-binding 1-like protein</fullName>
    </submittedName>
</protein>
<dbReference type="EMBL" id="QBIY01013431">
    <property type="protein sequence ID" value="RXN04673.1"/>
    <property type="molecule type" value="Genomic_DNA"/>
</dbReference>
<dbReference type="InterPro" id="IPR011701">
    <property type="entry name" value="MFS"/>
</dbReference>
<dbReference type="Proteomes" id="UP000290572">
    <property type="component" value="Unassembled WGS sequence"/>
</dbReference>
<keyword evidence="9 13" id="KW-1133">Transmembrane helix</keyword>
<evidence type="ECO:0000256" key="12">
    <source>
        <dbReference type="SAM" id="MobiDB-lite"/>
    </source>
</evidence>
<feature type="region of interest" description="Disordered" evidence="12">
    <location>
        <begin position="1072"/>
        <end position="1226"/>
    </location>
</feature>
<dbReference type="Gene3D" id="1.10.555.10">
    <property type="entry name" value="Rho GTPase activation protein"/>
    <property type="match status" value="1"/>
</dbReference>
<sequence length="1226" mass="135456">MGIVVEGGETVGAPDGGWGWIVLLGCFVVTGFSYAFPKAISVYFKELMKDFECGYSDTAWISSIILAMLYGSGPICSIMVNKFGCRPVMLVGGLLASAGMIIASFTTNIIQLYLTAGVITGLGLALNFQPSLIMLGSYFDKRRPLANGLAAAGSPVFLSALSPLGQVLLNNYGWRGGFLITGGLLLNCCTCGAVMRPLIFKERKVIASSQELKEMLPPEAGQENIVCENNNDKKPSKKKLLDFSVLADSGLIIYIIAKFIVVLGLFVPTILLVNYAKDQGVPDQDAAFLLSIIGFIDIFARPTCGIVAGLKWIRPKMPYFFSLALLFNGLTDVCSATSTDYKGLVIFCVFFGLSYGMVGALQFEVLMGIVGKSSFSSALGLVLLFEAVGVLIGPPSAGFLVDKYKNYELIFYMAGGELIAAGIFLALASFFFISWKKHKDAQQKHHGKKGHKGRGKQFSNPEEIDRQMRAQKEMEENEGAERGSSSESEEESSSDDEQPKRKGGIEGLIEIENPNRVSQKSKKVAEIDVNAPKDLSRREREEIEKQKAKERYMKLHLEGKTEQARADLARLAIIKKQREEAARKREELRKDSKAAGVYSQFLHFYNVITITLDWDVMEDGPPVGGSISPLIASLLGTFHWFQFIVLTTVFPKVEQRVEPAKKAAQIIYKKLVGCLQSQQGLDSERRMKKLPLMMLSVSMAESFKDFDGDSSIRSQTSTAPQAKQDGLREDVEEAWRRLESIKDQYSADLYHFATKEDEYASYFIRLLELQSEYHKASYEFLEKNITELKESHSHTEPLVSSSERKVFGEPLLSHLESCGRQIAVPIEECVSMLLRTGLREEGLFRLAAAASVVKKLKSCLDSGTVDQNEFSYDPHAVAGALKCYLRELPEPLMTFELYNDWFKAAAEKETDEKLKQLRAALQKLPTENYNNLRYLVQFLSHLSEQQAVNKMTPSNIAIVLGPNLLWPRCEGETSLLDMASASSVQVVTIIEPLIQYSKSLFPEEADFEVPELPESPSPKRPLSDPILPSPPFSSGRQSLTKTDSSASSEDLGVTVVVKSQVNRDAVVWDNIDSNPIAQPPTQNHMPSALPRYTPVQTHNQSQTKTQCSSQSEPTQELASQEPTLKIAGPYKPRRSFIQHKASNLTRGPSVSQPGSFPAAPTRVFPVPLPRSSEIKPPPLPKPETTQAPLPTLPEAGPQKKPQGRRPKVPPPQPPQALNKQLSFPAQ</sequence>
<feature type="transmembrane region" description="Helical" evidence="13">
    <location>
        <begin position="60"/>
        <end position="80"/>
    </location>
</feature>
<evidence type="ECO:0000256" key="9">
    <source>
        <dbReference type="ARBA" id="ARBA00022989"/>
    </source>
</evidence>
<dbReference type="PANTHER" id="PTHR14130:SF12">
    <property type="entry name" value="BARGIN-RELATED"/>
    <property type="match status" value="1"/>
</dbReference>
<dbReference type="PROSITE" id="PS50238">
    <property type="entry name" value="RHOGAP"/>
    <property type="match status" value="1"/>
</dbReference>
<dbReference type="InterPro" id="IPR027267">
    <property type="entry name" value="AH/BAR_dom_sf"/>
</dbReference>
<feature type="transmembrane region" description="Helical" evidence="13">
    <location>
        <begin position="243"/>
        <end position="267"/>
    </location>
</feature>
<dbReference type="NCBIfam" id="TIGR00892">
    <property type="entry name" value="2A0113"/>
    <property type="match status" value="1"/>
</dbReference>
<evidence type="ECO:0000256" key="13">
    <source>
        <dbReference type="SAM" id="Phobius"/>
    </source>
</evidence>
<feature type="transmembrane region" description="Helical" evidence="13">
    <location>
        <begin position="87"/>
        <end position="106"/>
    </location>
</feature>
<dbReference type="GO" id="GO:0005096">
    <property type="term" value="F:GTPase activator activity"/>
    <property type="evidence" value="ECO:0007669"/>
    <property type="project" value="UniProtKB-KW"/>
</dbReference>
<evidence type="ECO:0000256" key="4">
    <source>
        <dbReference type="ARBA" id="ARBA00022468"/>
    </source>
</evidence>
<keyword evidence="19" id="KW-1267">Proteomics identification</keyword>
<evidence type="ECO:0000259" key="15">
    <source>
        <dbReference type="PROSITE" id="PS50850"/>
    </source>
</evidence>
<feature type="transmembrane region" description="Helical" evidence="13">
    <location>
        <begin position="176"/>
        <end position="195"/>
    </location>
</feature>
<feature type="domain" description="Major facilitator superfamily (MFS) profile" evidence="15">
    <location>
        <begin position="19"/>
        <end position="439"/>
    </location>
</feature>
<keyword evidence="18" id="KW-1185">Reference proteome</keyword>
<feature type="compositionally biased region" description="Polar residues" evidence="12">
    <location>
        <begin position="1140"/>
        <end position="1154"/>
    </location>
</feature>
<feature type="compositionally biased region" description="Basic residues" evidence="12">
    <location>
        <begin position="442"/>
        <end position="455"/>
    </location>
</feature>
<dbReference type="SUPFAM" id="SSF103473">
    <property type="entry name" value="MFS general substrate transporter"/>
    <property type="match status" value="1"/>
</dbReference>
<organism evidence="16 18">
    <name type="scientific">Labeo rohita</name>
    <name type="common">Indian major carp</name>
    <name type="synonym">Cyprinus rohita</name>
    <dbReference type="NCBI Taxonomy" id="84645"/>
    <lineage>
        <taxon>Eukaryota</taxon>
        <taxon>Metazoa</taxon>
        <taxon>Chordata</taxon>
        <taxon>Craniata</taxon>
        <taxon>Vertebrata</taxon>
        <taxon>Euteleostomi</taxon>
        <taxon>Actinopterygii</taxon>
        <taxon>Neopterygii</taxon>
        <taxon>Teleostei</taxon>
        <taxon>Ostariophysi</taxon>
        <taxon>Cypriniformes</taxon>
        <taxon>Cyprinidae</taxon>
        <taxon>Labeoninae</taxon>
        <taxon>Labeonini</taxon>
        <taxon>Labeo</taxon>
    </lineage>
</organism>
<feature type="compositionally biased region" description="Acidic residues" evidence="12">
    <location>
        <begin position="487"/>
        <end position="496"/>
    </location>
</feature>
<dbReference type="InterPro" id="IPR000198">
    <property type="entry name" value="RhoGAP_dom"/>
</dbReference>
<dbReference type="GO" id="GO:0032956">
    <property type="term" value="P:regulation of actin cytoskeleton organization"/>
    <property type="evidence" value="ECO:0007669"/>
    <property type="project" value="TreeGrafter"/>
</dbReference>
<feature type="transmembrane region" description="Helical" evidence="13">
    <location>
        <begin position="344"/>
        <end position="366"/>
    </location>
</feature>
<dbReference type="Pfam" id="PF00620">
    <property type="entry name" value="RhoGAP"/>
    <property type="match status" value="1"/>
</dbReference>
<evidence type="ECO:0000256" key="1">
    <source>
        <dbReference type="ARBA" id="ARBA00004554"/>
    </source>
</evidence>
<evidence type="ECO:0000256" key="7">
    <source>
        <dbReference type="ARBA" id="ARBA00022692"/>
    </source>
</evidence>
<dbReference type="FunFam" id="1.20.1250.20:FF:000077">
    <property type="entry name" value="Proton-coupled monocarboxylate transporter 3"/>
    <property type="match status" value="1"/>
</dbReference>
<dbReference type="PROSITE" id="PS50850">
    <property type="entry name" value="MFS"/>
    <property type="match status" value="1"/>
</dbReference>
<dbReference type="GO" id="GO:0005829">
    <property type="term" value="C:cytosol"/>
    <property type="evidence" value="ECO:0007669"/>
    <property type="project" value="TreeGrafter"/>
</dbReference>
<dbReference type="GO" id="GO:0035020">
    <property type="term" value="P:regulation of Rac protein signal transduction"/>
    <property type="evidence" value="ECO:0007669"/>
    <property type="project" value="TreeGrafter"/>
</dbReference>
<dbReference type="AlphaFoldDB" id="A0A498LBG3"/>
<comment type="caution">
    <text evidence="16">The sequence shown here is derived from an EMBL/GenBank/DDBJ whole genome shotgun (WGS) entry which is preliminary data.</text>
</comment>
<dbReference type="FunFam" id="1.10.555.10:FF:000001">
    <property type="entry name" value="Rho GTPase activating protein 44"/>
    <property type="match status" value="1"/>
</dbReference>
<dbReference type="Gene3D" id="1.20.1250.20">
    <property type="entry name" value="MFS general substrate transporter like domains"/>
    <property type="match status" value="1"/>
</dbReference>
<keyword evidence="7 13" id="KW-0812">Transmembrane</keyword>
<evidence type="ECO:0000256" key="11">
    <source>
        <dbReference type="SAM" id="Coils"/>
    </source>
</evidence>
<evidence type="ECO:0000256" key="8">
    <source>
        <dbReference type="ARBA" id="ARBA00022847"/>
    </source>
</evidence>
<evidence type="ECO:0000256" key="10">
    <source>
        <dbReference type="ARBA" id="ARBA00023136"/>
    </source>
</evidence>
<keyword evidence="3" id="KW-0813">Transport</keyword>
<feature type="compositionally biased region" description="Low complexity" evidence="12">
    <location>
        <begin position="1100"/>
        <end position="1111"/>
    </location>
</feature>
<dbReference type="STRING" id="84645.A0A498LBG3"/>
<proteinExistence type="evidence at protein level"/>
<evidence type="ECO:0000256" key="5">
    <source>
        <dbReference type="ARBA" id="ARBA00022475"/>
    </source>
</evidence>
<keyword evidence="4" id="KW-0343">GTPase activation</keyword>
<comment type="similarity">
    <text evidence="2">Belongs to the major facilitator superfamily. Monocarboxylate porter (TC 2.A.1.13) family.</text>
</comment>
<dbReference type="CDD" id="cd17430">
    <property type="entry name" value="MFS_MCT3_4"/>
    <property type="match status" value="1"/>
</dbReference>
<feature type="transmembrane region" description="Helical" evidence="13">
    <location>
        <begin position="287"/>
        <end position="310"/>
    </location>
</feature>
<dbReference type="InterPro" id="IPR008936">
    <property type="entry name" value="Rho_GTPase_activation_prot"/>
</dbReference>
<dbReference type="InterPro" id="IPR020846">
    <property type="entry name" value="MFS_dom"/>
</dbReference>
<keyword evidence="10 13" id="KW-0472">Membrane</keyword>
<dbReference type="SMART" id="SM00324">
    <property type="entry name" value="RhoGAP"/>
    <property type="match status" value="1"/>
</dbReference>
<dbReference type="Pfam" id="PF07690">
    <property type="entry name" value="MFS_1"/>
    <property type="match status" value="1"/>
</dbReference>
<comment type="subcellular location">
    <subcellularLocation>
        <location evidence="1">Basolateral cell membrane</location>
        <topology evidence="1">Multi-pass membrane protein</topology>
    </subcellularLocation>
</comment>
<accession>A0A498LBG3</accession>
<feature type="transmembrane region" description="Helical" evidence="13">
    <location>
        <begin position="378"/>
        <end position="397"/>
    </location>
</feature>
<dbReference type="EMBL" id="QBIY01013150">
    <property type="protein sequence ID" value="RXN11205.1"/>
    <property type="molecule type" value="Genomic_DNA"/>
</dbReference>
<dbReference type="GO" id="GO:0015293">
    <property type="term" value="F:symporter activity"/>
    <property type="evidence" value="ECO:0007669"/>
    <property type="project" value="UniProtKB-KW"/>
</dbReference>
<feature type="transmembrane region" description="Helical" evidence="13">
    <location>
        <begin position="409"/>
        <end position="435"/>
    </location>
</feature>
<dbReference type="GO" id="GO:0016323">
    <property type="term" value="C:basolateral plasma membrane"/>
    <property type="evidence" value="ECO:0007669"/>
    <property type="project" value="UniProtKB-SubCell"/>
</dbReference>
<feature type="compositionally biased region" description="Polar residues" evidence="12">
    <location>
        <begin position="1032"/>
        <end position="1048"/>
    </location>
</feature>
<feature type="coiled-coil region" evidence="11">
    <location>
        <begin position="538"/>
        <end position="594"/>
    </location>
</feature>
<dbReference type="SUPFAM" id="SSF103657">
    <property type="entry name" value="BAR/IMD domain-like"/>
    <property type="match status" value="1"/>
</dbReference>
<evidence type="ECO:0007829" key="19">
    <source>
        <dbReference type="PeptideAtlas" id="A0A498LBG3"/>
    </source>
</evidence>
<evidence type="ECO:0000256" key="2">
    <source>
        <dbReference type="ARBA" id="ARBA00006727"/>
    </source>
</evidence>
<keyword evidence="6" id="KW-0597">Phosphoprotein</keyword>
<feature type="transmembrane region" description="Helical" evidence="13">
    <location>
        <begin position="112"/>
        <end position="133"/>
    </location>
</feature>
<feature type="region of interest" description="Disordered" evidence="12">
    <location>
        <begin position="442"/>
        <end position="524"/>
    </location>
</feature>
<keyword evidence="11" id="KW-0175">Coiled coil</keyword>
<evidence type="ECO:0000313" key="17">
    <source>
        <dbReference type="EMBL" id="RXN11205.1"/>
    </source>
</evidence>
<dbReference type="GO" id="GO:0007165">
    <property type="term" value="P:signal transduction"/>
    <property type="evidence" value="ECO:0007669"/>
    <property type="project" value="InterPro"/>
</dbReference>
<feature type="compositionally biased region" description="Basic and acidic residues" evidence="12">
    <location>
        <begin position="463"/>
        <end position="474"/>
    </location>
</feature>
<gene>
    <name evidence="17" type="ORF">ROHU_030151</name>
    <name evidence="16" type="ORF">ROHU_033875</name>
</gene>
<feature type="region of interest" description="Disordered" evidence="12">
    <location>
        <begin position="1007"/>
        <end position="1050"/>
    </location>
</feature>
<evidence type="ECO:0000259" key="14">
    <source>
        <dbReference type="PROSITE" id="PS50238"/>
    </source>
</evidence>
<feature type="compositionally biased region" description="Polar residues" evidence="12">
    <location>
        <begin position="711"/>
        <end position="721"/>
    </location>
</feature>
<feature type="transmembrane region" description="Helical" evidence="13">
    <location>
        <begin position="145"/>
        <end position="164"/>
    </location>
</feature>
<feature type="region of interest" description="Disordered" evidence="12">
    <location>
        <begin position="708"/>
        <end position="728"/>
    </location>
</feature>
<dbReference type="Gene3D" id="1.20.1270.60">
    <property type="entry name" value="Arfaptin homology (AH) domain/BAR domain"/>
    <property type="match status" value="1"/>
</dbReference>
<reference evidence="16 18" key="1">
    <citation type="submission" date="2018-03" db="EMBL/GenBank/DDBJ databases">
        <title>Draft genome sequence of Rohu Carp (Labeo rohita).</title>
        <authorList>
            <person name="Das P."/>
            <person name="Kushwaha B."/>
            <person name="Joshi C.G."/>
            <person name="Kumar D."/>
            <person name="Nagpure N.S."/>
            <person name="Sahoo L."/>
            <person name="Das S.P."/>
            <person name="Bit A."/>
            <person name="Patnaik S."/>
            <person name="Meher P.K."/>
            <person name="Jayasankar P."/>
            <person name="Koringa P.G."/>
            <person name="Patel N.V."/>
            <person name="Hinsu A.T."/>
            <person name="Kumar R."/>
            <person name="Pandey M."/>
            <person name="Agarwal S."/>
            <person name="Srivastava S."/>
            <person name="Singh M."/>
            <person name="Iquebal M.A."/>
            <person name="Jaiswal S."/>
            <person name="Angadi U.B."/>
            <person name="Kumar N."/>
            <person name="Raza M."/>
            <person name="Shah T.M."/>
            <person name="Rai A."/>
            <person name="Jena J.K."/>
        </authorList>
    </citation>
    <scope>NUCLEOTIDE SEQUENCE [LARGE SCALE GENOMIC DNA]</scope>
    <source>
        <strain evidence="16">DASCIFA01</strain>
        <tissue evidence="16">Testis</tissue>
    </source>
</reference>
<keyword evidence="5" id="KW-1003">Cell membrane</keyword>
<feature type="transmembrane region" description="Helical" evidence="13">
    <location>
        <begin position="20"/>
        <end position="40"/>
    </location>
</feature>
<feature type="compositionally biased region" description="Polar residues" evidence="12">
    <location>
        <begin position="1217"/>
        <end position="1226"/>
    </location>
</feature>
<dbReference type="InterPro" id="IPR019380">
    <property type="entry name" value="Casein_kinase_sb_PP28"/>
</dbReference>
<dbReference type="Pfam" id="PF10252">
    <property type="entry name" value="PP28"/>
    <property type="match status" value="1"/>
</dbReference>
<dbReference type="InterPro" id="IPR036259">
    <property type="entry name" value="MFS_trans_sf"/>
</dbReference>
<feature type="domain" description="Rho-GAP" evidence="14">
    <location>
        <begin position="809"/>
        <end position="1001"/>
    </location>
</feature>
<evidence type="ECO:0000313" key="16">
    <source>
        <dbReference type="EMBL" id="RXN04673.1"/>
    </source>
</evidence>
<dbReference type="SUPFAM" id="SSF48350">
    <property type="entry name" value="GTPase activation domain, GAP"/>
    <property type="match status" value="1"/>
</dbReference>
<dbReference type="GO" id="GO:0008028">
    <property type="term" value="F:monocarboxylic acid transmembrane transporter activity"/>
    <property type="evidence" value="ECO:0007669"/>
    <property type="project" value="InterPro"/>
</dbReference>
<evidence type="ECO:0000256" key="3">
    <source>
        <dbReference type="ARBA" id="ARBA00022448"/>
    </source>
</evidence>
<evidence type="ECO:0000256" key="6">
    <source>
        <dbReference type="ARBA" id="ARBA00022553"/>
    </source>
</evidence>
<evidence type="ECO:0000313" key="18">
    <source>
        <dbReference type="Proteomes" id="UP000290572"/>
    </source>
</evidence>
<feature type="compositionally biased region" description="Polar residues" evidence="12">
    <location>
        <begin position="1112"/>
        <end position="1122"/>
    </location>
</feature>
<keyword evidence="8" id="KW-0769">Symport</keyword>
<name>A0A498LBG3_LABRO</name>
<dbReference type="InterPro" id="IPR047165">
    <property type="entry name" value="RHG17/44/SH3BP1-like"/>
</dbReference>